<dbReference type="PANTHER" id="PTHR10625">
    <property type="entry name" value="HISTONE DEACETYLASE HDAC1-RELATED"/>
    <property type="match status" value="1"/>
</dbReference>
<dbReference type="InterPro" id="IPR037138">
    <property type="entry name" value="His_deacetylse_dom_sf"/>
</dbReference>
<dbReference type="PRINTS" id="PR01270">
    <property type="entry name" value="HDASUPER"/>
</dbReference>
<dbReference type="PRINTS" id="PR01272">
    <property type="entry name" value="ACUCPROTEIN"/>
</dbReference>
<evidence type="ECO:0000259" key="5">
    <source>
        <dbReference type="Pfam" id="PF00850"/>
    </source>
</evidence>
<evidence type="ECO:0000256" key="2">
    <source>
        <dbReference type="ARBA" id="ARBA00005947"/>
    </source>
</evidence>
<reference evidence="6 7" key="1">
    <citation type="submission" date="2016-09" db="EMBL/GenBank/DDBJ databases">
        <authorList>
            <person name="Capua I."/>
            <person name="De Benedictis P."/>
            <person name="Joannis T."/>
            <person name="Lombin L.H."/>
            <person name="Cattoli G."/>
        </authorList>
    </citation>
    <scope>NUCLEOTIDE SEQUENCE [LARGE SCALE GENOMIC DNA]</scope>
    <source>
        <strain evidence="6 7">ISLP-3</strain>
    </source>
</reference>
<dbReference type="Proteomes" id="UP000199039">
    <property type="component" value="Unassembled WGS sequence"/>
</dbReference>
<dbReference type="GO" id="GO:0004407">
    <property type="term" value="F:histone deacetylase activity"/>
    <property type="evidence" value="ECO:0007669"/>
    <property type="project" value="TreeGrafter"/>
</dbReference>
<evidence type="ECO:0000256" key="4">
    <source>
        <dbReference type="ARBA" id="ARBA00022627"/>
    </source>
</evidence>
<dbReference type="AlphaFoldDB" id="A0A1G6X9I9"/>
<evidence type="ECO:0000256" key="1">
    <source>
        <dbReference type="ARBA" id="ARBA00005101"/>
    </source>
</evidence>
<evidence type="ECO:0000256" key="3">
    <source>
        <dbReference type="ARBA" id="ARBA00020218"/>
    </source>
</evidence>
<dbReference type="UniPathway" id="UPA00040"/>
<dbReference type="InterPro" id="IPR023801">
    <property type="entry name" value="His_deacetylse_dom"/>
</dbReference>
<comment type="similarity">
    <text evidence="2">Belongs to the histone deacetylase family.</text>
</comment>
<protein>
    <recommendedName>
        <fullName evidence="3">Acetoin utilization protein AcuC</fullName>
    </recommendedName>
</protein>
<dbReference type="RefSeq" id="WP_093186461.1">
    <property type="nucleotide sequence ID" value="NZ_FMYH01000010.1"/>
</dbReference>
<dbReference type="InterPro" id="IPR003085">
    <property type="entry name" value="AcuC"/>
</dbReference>
<keyword evidence="7" id="KW-1185">Reference proteome</keyword>
<dbReference type="GO" id="GO:0040029">
    <property type="term" value="P:epigenetic regulation of gene expression"/>
    <property type="evidence" value="ECO:0007669"/>
    <property type="project" value="TreeGrafter"/>
</dbReference>
<accession>A0A1G6X9I9</accession>
<dbReference type="InterPro" id="IPR000286">
    <property type="entry name" value="HDACs"/>
</dbReference>
<evidence type="ECO:0000313" key="6">
    <source>
        <dbReference type="EMBL" id="SDD73997.1"/>
    </source>
</evidence>
<dbReference type="CDD" id="cd09994">
    <property type="entry name" value="HDAC_AcuC_like"/>
    <property type="match status" value="1"/>
</dbReference>
<dbReference type="OrthoDB" id="9808367at2"/>
<evidence type="ECO:0000313" key="7">
    <source>
        <dbReference type="Proteomes" id="UP000199039"/>
    </source>
</evidence>
<feature type="domain" description="Histone deacetylase" evidence="5">
    <location>
        <begin position="22"/>
        <end position="317"/>
    </location>
</feature>
<dbReference type="PANTHER" id="PTHR10625:SF10">
    <property type="entry name" value="HISTONE DEACETYLASE HDAC1"/>
    <property type="match status" value="1"/>
</dbReference>
<dbReference type="Gene3D" id="3.40.800.20">
    <property type="entry name" value="Histone deacetylase domain"/>
    <property type="match status" value="1"/>
</dbReference>
<dbReference type="Pfam" id="PF00850">
    <property type="entry name" value="Hist_deacetyl"/>
    <property type="match status" value="1"/>
</dbReference>
<dbReference type="EMBL" id="FMYH01000010">
    <property type="protein sequence ID" value="SDD73997.1"/>
    <property type="molecule type" value="Genomic_DNA"/>
</dbReference>
<sequence>MPFSVDVAWSHELMKYNFGPGHPMAPVRLELTVRLATELGLLGESDVHVVDHGMASDAMLTTVHDAAYVAAVHAASNDGTEDLNRGLGTEDDPIFAGMHDAAARIVAGTNGLAQAVWEGRATHGMNVAGGMHHAMPGGAAGFCVYNDAAVAIAGLLAAGARRVAYIDVDAHHGDGVEAAFWDDPRVLTVSVHQSGATLFPGTGHATDTGGPLAHGSAVNVALPARTSSREWLRAVDAVLPEAVRAFAPEIIVSQHGCDAHGKDLLSDLDVAVDAQRQVAQWVHNLAHEVCGGRWVALGGGGYAVVDVVPLVWCHVLAIAQHREIAPLSPVPAAWRDHVRRVLDHEAPELMSDAAGEVGFVPWQTGYDPDDAVDRAIRATRQAAFPLLGVDVSRDV</sequence>
<dbReference type="SUPFAM" id="SSF52768">
    <property type="entry name" value="Arginase/deacetylase"/>
    <property type="match status" value="1"/>
</dbReference>
<gene>
    <name evidence="6" type="ORF">SAMN05216410_0101</name>
</gene>
<organism evidence="6 7">
    <name type="scientific">Sanguibacter gelidistatuariae</name>
    <dbReference type="NCBI Taxonomy" id="1814289"/>
    <lineage>
        <taxon>Bacteria</taxon>
        <taxon>Bacillati</taxon>
        <taxon>Actinomycetota</taxon>
        <taxon>Actinomycetes</taxon>
        <taxon>Micrococcales</taxon>
        <taxon>Sanguibacteraceae</taxon>
        <taxon>Sanguibacter</taxon>
    </lineage>
</organism>
<keyword evidence="4" id="KW-0006">Acetoin catabolism</keyword>
<name>A0A1G6X9I9_9MICO</name>
<dbReference type="GO" id="GO:0045150">
    <property type="term" value="P:acetoin catabolic process"/>
    <property type="evidence" value="ECO:0007669"/>
    <property type="project" value="UniProtKB-UniPathway"/>
</dbReference>
<dbReference type="STRING" id="1814289.SAMN05216410_0101"/>
<proteinExistence type="inferred from homology"/>
<comment type="pathway">
    <text evidence="1">Ketone degradation; acetoin degradation.</text>
</comment>
<dbReference type="InterPro" id="IPR023696">
    <property type="entry name" value="Ureohydrolase_dom_sf"/>
</dbReference>